<evidence type="ECO:0000256" key="3">
    <source>
        <dbReference type="ARBA" id="ARBA00023163"/>
    </source>
</evidence>
<evidence type="ECO:0000256" key="4">
    <source>
        <dbReference type="PROSITE-ProRule" id="PRU00335"/>
    </source>
</evidence>
<keyword evidence="3" id="KW-0804">Transcription</keyword>
<dbReference type="PRINTS" id="PR00455">
    <property type="entry name" value="HTHTETR"/>
</dbReference>
<sequence length="205" mass="23381">MSHIKKDKEQTRHRIVEAVGRVLAEGGFKRLGVNRIAKEAGVDKVLIYRYFGGLAELVTEYGNSIEYWPPLEELIPPLNEVRPVGGAEMLRFFFRNYVRAIRQRPLTLEIMAWEMTAHHDMAIRLEDIRVRTALECFEQMELHGAEKCDLTTGVLMLFAAVNLLLVKSRHTRTVGGLDLRADAAWERIDATVNAMAHGLFFFPTT</sequence>
<keyword evidence="2 4" id="KW-0238">DNA-binding</keyword>
<keyword evidence="7" id="KW-1185">Reference proteome</keyword>
<organism evidence="6 7">
    <name type="scientific">Pseudodesulfovibrio nedwellii</name>
    <dbReference type="NCBI Taxonomy" id="2973072"/>
    <lineage>
        <taxon>Bacteria</taxon>
        <taxon>Pseudomonadati</taxon>
        <taxon>Thermodesulfobacteriota</taxon>
        <taxon>Desulfovibrionia</taxon>
        <taxon>Desulfovibrionales</taxon>
        <taxon>Desulfovibrionaceae</taxon>
    </lineage>
</organism>
<gene>
    <name evidence="6" type="ORF">SYK_12130</name>
</gene>
<dbReference type="PANTHER" id="PTHR30055">
    <property type="entry name" value="HTH-TYPE TRANSCRIPTIONAL REGULATOR RUTR"/>
    <property type="match status" value="1"/>
</dbReference>
<keyword evidence="1" id="KW-0805">Transcription regulation</keyword>
<dbReference type="RefSeq" id="WP_281762729.1">
    <property type="nucleotide sequence ID" value="NZ_AP026709.1"/>
</dbReference>
<dbReference type="EMBL" id="AP026709">
    <property type="protein sequence ID" value="BDQ36853.1"/>
    <property type="molecule type" value="Genomic_DNA"/>
</dbReference>
<proteinExistence type="predicted"/>
<dbReference type="PANTHER" id="PTHR30055:SF234">
    <property type="entry name" value="HTH-TYPE TRANSCRIPTIONAL REGULATOR BETI"/>
    <property type="match status" value="1"/>
</dbReference>
<accession>A0ABN6S3X9</accession>
<dbReference type="Pfam" id="PF00440">
    <property type="entry name" value="TetR_N"/>
    <property type="match status" value="1"/>
</dbReference>
<feature type="domain" description="HTH tetR-type" evidence="5">
    <location>
        <begin position="9"/>
        <end position="69"/>
    </location>
</feature>
<reference evidence="6 7" key="1">
    <citation type="submission" date="2022-08" db="EMBL/GenBank/DDBJ databases">
        <title>Genome Sequence of the sulphate-reducing bacterium, Pseudodesulfovibrio sp. SYK.</title>
        <authorList>
            <person name="Kondo R."/>
            <person name="Kataoka T."/>
        </authorList>
    </citation>
    <scope>NUCLEOTIDE SEQUENCE [LARGE SCALE GENOMIC DNA]</scope>
    <source>
        <strain evidence="6 7">SYK</strain>
    </source>
</reference>
<evidence type="ECO:0000313" key="6">
    <source>
        <dbReference type="EMBL" id="BDQ36853.1"/>
    </source>
</evidence>
<name>A0ABN6S3X9_9BACT</name>
<evidence type="ECO:0000256" key="2">
    <source>
        <dbReference type="ARBA" id="ARBA00023125"/>
    </source>
</evidence>
<evidence type="ECO:0000256" key="1">
    <source>
        <dbReference type="ARBA" id="ARBA00023015"/>
    </source>
</evidence>
<dbReference type="InterPro" id="IPR050109">
    <property type="entry name" value="HTH-type_TetR-like_transc_reg"/>
</dbReference>
<dbReference type="Proteomes" id="UP001317742">
    <property type="component" value="Chromosome"/>
</dbReference>
<evidence type="ECO:0000259" key="5">
    <source>
        <dbReference type="PROSITE" id="PS50977"/>
    </source>
</evidence>
<feature type="DNA-binding region" description="H-T-H motif" evidence="4">
    <location>
        <begin position="32"/>
        <end position="51"/>
    </location>
</feature>
<evidence type="ECO:0000313" key="7">
    <source>
        <dbReference type="Proteomes" id="UP001317742"/>
    </source>
</evidence>
<dbReference type="InterPro" id="IPR001647">
    <property type="entry name" value="HTH_TetR"/>
</dbReference>
<dbReference type="PROSITE" id="PS50977">
    <property type="entry name" value="HTH_TETR_2"/>
    <property type="match status" value="1"/>
</dbReference>
<protein>
    <submittedName>
        <fullName evidence="6">TetR family transcriptional regulator</fullName>
    </submittedName>
</protein>
<dbReference type="InterPro" id="IPR009057">
    <property type="entry name" value="Homeodomain-like_sf"/>
</dbReference>
<dbReference type="SUPFAM" id="SSF46689">
    <property type="entry name" value="Homeodomain-like"/>
    <property type="match status" value="1"/>
</dbReference>
<dbReference type="Gene3D" id="1.10.357.10">
    <property type="entry name" value="Tetracycline Repressor, domain 2"/>
    <property type="match status" value="1"/>
</dbReference>